<dbReference type="OrthoDB" id="958530at2"/>
<dbReference type="RefSeq" id="WP_124906125.1">
    <property type="nucleotide sequence ID" value="NZ_RQJP01000002.1"/>
</dbReference>
<protein>
    <submittedName>
        <fullName evidence="2">Uncharacterized protein</fullName>
    </submittedName>
</protein>
<feature type="compositionally biased region" description="Basic and acidic residues" evidence="1">
    <location>
        <begin position="99"/>
        <end position="121"/>
    </location>
</feature>
<evidence type="ECO:0000313" key="2">
    <source>
        <dbReference type="EMBL" id="RRB14696.1"/>
    </source>
</evidence>
<feature type="compositionally biased region" description="Polar residues" evidence="1">
    <location>
        <begin position="20"/>
        <end position="35"/>
    </location>
</feature>
<evidence type="ECO:0000256" key="1">
    <source>
        <dbReference type="SAM" id="MobiDB-lite"/>
    </source>
</evidence>
<comment type="caution">
    <text evidence="2">The sequence shown here is derived from an EMBL/GenBank/DDBJ whole genome shotgun (WGS) entry which is preliminary data.</text>
</comment>
<sequence>MSLSSKSRKESTESYAAQRMGNTQGVAPAQSQLAKTDQPGDLLPSESLDTNDVEVGDILPVEEQQTKNRTETNPSDTSLVEVSDQALARDEDGGLTDSKWNEDRVAGADWNRDTEEPRGHS</sequence>
<proteinExistence type="predicted"/>
<accession>A0A3P1CNQ7</accession>
<name>A0A3P1CNQ7_9BACT</name>
<dbReference type="Proteomes" id="UP000274271">
    <property type="component" value="Unassembled WGS sequence"/>
</dbReference>
<feature type="compositionally biased region" description="Polar residues" evidence="1">
    <location>
        <begin position="71"/>
        <end position="80"/>
    </location>
</feature>
<dbReference type="AlphaFoldDB" id="A0A3P1CNQ7"/>
<evidence type="ECO:0000313" key="3">
    <source>
        <dbReference type="Proteomes" id="UP000274271"/>
    </source>
</evidence>
<organism evidence="2 3">
    <name type="scientific">Larkinella knui</name>
    <dbReference type="NCBI Taxonomy" id="2025310"/>
    <lineage>
        <taxon>Bacteria</taxon>
        <taxon>Pseudomonadati</taxon>
        <taxon>Bacteroidota</taxon>
        <taxon>Cytophagia</taxon>
        <taxon>Cytophagales</taxon>
        <taxon>Spirosomataceae</taxon>
        <taxon>Larkinella</taxon>
    </lineage>
</organism>
<dbReference type="EMBL" id="RQJP01000002">
    <property type="protein sequence ID" value="RRB14696.1"/>
    <property type="molecule type" value="Genomic_DNA"/>
</dbReference>
<keyword evidence="3" id="KW-1185">Reference proteome</keyword>
<reference evidence="2 3" key="1">
    <citation type="submission" date="2018-11" db="EMBL/GenBank/DDBJ databases">
        <authorList>
            <person name="Zhou Z."/>
            <person name="Wang G."/>
        </authorList>
    </citation>
    <scope>NUCLEOTIDE SEQUENCE [LARGE SCALE GENOMIC DNA]</scope>
    <source>
        <strain evidence="2 3">KCTC42998</strain>
    </source>
</reference>
<gene>
    <name evidence="2" type="ORF">EHT87_08980</name>
</gene>
<feature type="region of interest" description="Disordered" evidence="1">
    <location>
        <begin position="1"/>
        <end position="121"/>
    </location>
</feature>